<organism evidence="4 5">
    <name type="scientific">Paraflavitalea soli</name>
    <dbReference type="NCBI Taxonomy" id="2315862"/>
    <lineage>
        <taxon>Bacteria</taxon>
        <taxon>Pseudomonadati</taxon>
        <taxon>Bacteroidota</taxon>
        <taxon>Chitinophagia</taxon>
        <taxon>Chitinophagales</taxon>
        <taxon>Chitinophagaceae</taxon>
        <taxon>Paraflavitalea</taxon>
    </lineage>
</organism>
<proteinExistence type="inferred from homology"/>
<accession>A0A3B7MXJ5</accession>
<gene>
    <name evidence="4" type="primary">dacB</name>
    <name evidence="4" type="ORF">D3H65_21515</name>
</gene>
<evidence type="ECO:0000256" key="3">
    <source>
        <dbReference type="SAM" id="SignalP"/>
    </source>
</evidence>
<name>A0A3B7MXJ5_9BACT</name>
<dbReference type="RefSeq" id="WP_119052292.1">
    <property type="nucleotide sequence ID" value="NZ_CP032157.1"/>
</dbReference>
<dbReference type="InterPro" id="IPR012338">
    <property type="entry name" value="Beta-lactam/transpept-like"/>
</dbReference>
<dbReference type="PANTHER" id="PTHR30023:SF0">
    <property type="entry name" value="PENICILLIN-SENSITIVE CARBOXYPEPTIDASE A"/>
    <property type="match status" value="1"/>
</dbReference>
<dbReference type="GO" id="GO:0006508">
    <property type="term" value="P:proteolysis"/>
    <property type="evidence" value="ECO:0007669"/>
    <property type="project" value="InterPro"/>
</dbReference>
<dbReference type="Pfam" id="PF02113">
    <property type="entry name" value="Peptidase_S13"/>
    <property type="match status" value="1"/>
</dbReference>
<dbReference type="GO" id="GO:0000270">
    <property type="term" value="P:peptidoglycan metabolic process"/>
    <property type="evidence" value="ECO:0007669"/>
    <property type="project" value="TreeGrafter"/>
</dbReference>
<dbReference type="SUPFAM" id="SSF56601">
    <property type="entry name" value="beta-lactamase/transpeptidase-like"/>
    <property type="match status" value="1"/>
</dbReference>
<dbReference type="AlphaFoldDB" id="A0A3B7MXJ5"/>
<keyword evidence="2 4" id="KW-0378">Hydrolase</keyword>
<dbReference type="GO" id="GO:0009002">
    <property type="term" value="F:serine-type D-Ala-D-Ala carboxypeptidase activity"/>
    <property type="evidence" value="ECO:0007669"/>
    <property type="project" value="UniProtKB-EC"/>
</dbReference>
<dbReference type="KEGG" id="pseg:D3H65_21515"/>
<dbReference type="OrthoDB" id="9802627at2"/>
<keyword evidence="4" id="KW-0121">Carboxypeptidase</keyword>
<sequence>MKKRTGYFLLSVLVFAACSPQKAINKQVHQSILQDPSISRAHIGISLFDVTDNKYLYNYQGDKYFVPASNTKIVTCFAALKYLGDSLTGMHYLENDTAVFLLPAGDPTLLHPEFKKQPVIEFLQKTTKNVYITDQNWKDRSLGSGWGWSDYNESYMAERSALPVFGNTIRWVQEAAQGVQNEDPLFAPSPSVYSIPEVDWKVRFDGDTARKSFYVERDQAENVFHISQSTEKKKEQEVPFVTHGIQSALELLPDTLHKEVNYKAWRSTRNLQPMIRSQQPRAIHSQPTDSLLRPMMYRSDNFYAEQSLLMVSNQKLGLMSDRLIIDTLLKTDLADLPQVPRWVDGSGLSRYNLFTPQTFVAILNKMREQFGMDRLKNIFPTGGTGTLGSFYKKDSGYIYAKTGTLSGVVALSGYLYTHKNKLVIFSVLVNNHNGNAVAVRRSVEAFITSIRNKY</sequence>
<dbReference type="EC" id="3.4.16.4" evidence="4"/>
<protein>
    <submittedName>
        <fullName evidence="4">D-alanyl-D-alanine carboxypeptidase/D-alanyl-D-alanine-endopeptidase</fullName>
        <ecNumber evidence="4">3.4.16.4</ecNumber>
    </submittedName>
</protein>
<reference evidence="4 5" key="1">
    <citation type="submission" date="2018-09" db="EMBL/GenBank/DDBJ databases">
        <title>Genome sequencing of strain 6GH32-13.</title>
        <authorList>
            <person name="Weon H.-Y."/>
            <person name="Heo J."/>
            <person name="Kwon S.-W."/>
        </authorList>
    </citation>
    <scope>NUCLEOTIDE SEQUENCE [LARGE SCALE GENOMIC DNA]</scope>
    <source>
        <strain evidence="4 5">5GH32-13</strain>
    </source>
</reference>
<keyword evidence="4" id="KW-0645">Protease</keyword>
<keyword evidence="5" id="KW-1185">Reference proteome</keyword>
<dbReference type="Proteomes" id="UP000263900">
    <property type="component" value="Chromosome"/>
</dbReference>
<dbReference type="PANTHER" id="PTHR30023">
    <property type="entry name" value="D-ALANYL-D-ALANINE CARBOXYPEPTIDASE"/>
    <property type="match status" value="1"/>
</dbReference>
<feature type="chain" id="PRO_5017748839" evidence="3">
    <location>
        <begin position="24"/>
        <end position="454"/>
    </location>
</feature>
<comment type="similarity">
    <text evidence="1">Belongs to the peptidase S13 family.</text>
</comment>
<evidence type="ECO:0000313" key="4">
    <source>
        <dbReference type="EMBL" id="AXY76415.1"/>
    </source>
</evidence>
<dbReference type="NCBIfam" id="TIGR00666">
    <property type="entry name" value="PBP4"/>
    <property type="match status" value="1"/>
</dbReference>
<dbReference type="PRINTS" id="PR00922">
    <property type="entry name" value="DADACBPTASE3"/>
</dbReference>
<dbReference type="Gene3D" id="3.40.710.10">
    <property type="entry name" value="DD-peptidase/beta-lactamase superfamily"/>
    <property type="match status" value="2"/>
</dbReference>
<feature type="signal peptide" evidence="3">
    <location>
        <begin position="1"/>
        <end position="23"/>
    </location>
</feature>
<evidence type="ECO:0000256" key="1">
    <source>
        <dbReference type="ARBA" id="ARBA00006096"/>
    </source>
</evidence>
<evidence type="ECO:0000256" key="2">
    <source>
        <dbReference type="ARBA" id="ARBA00022801"/>
    </source>
</evidence>
<dbReference type="InterPro" id="IPR000667">
    <property type="entry name" value="Peptidase_S13"/>
</dbReference>
<evidence type="ECO:0000313" key="5">
    <source>
        <dbReference type="Proteomes" id="UP000263900"/>
    </source>
</evidence>
<keyword evidence="3" id="KW-0732">Signal</keyword>
<dbReference type="EMBL" id="CP032157">
    <property type="protein sequence ID" value="AXY76415.1"/>
    <property type="molecule type" value="Genomic_DNA"/>
</dbReference>
<dbReference type="PROSITE" id="PS51257">
    <property type="entry name" value="PROKAR_LIPOPROTEIN"/>
    <property type="match status" value="1"/>
</dbReference>